<dbReference type="Pfam" id="PF23493">
    <property type="entry name" value="CysS_C"/>
    <property type="match status" value="1"/>
</dbReference>
<organism evidence="4 5">
    <name type="scientific">Pilimelia terevasa</name>
    <dbReference type="NCBI Taxonomy" id="53372"/>
    <lineage>
        <taxon>Bacteria</taxon>
        <taxon>Bacillati</taxon>
        <taxon>Actinomycetota</taxon>
        <taxon>Actinomycetes</taxon>
        <taxon>Micromonosporales</taxon>
        <taxon>Micromonosporaceae</taxon>
        <taxon>Pilimelia</taxon>
    </lineage>
</organism>
<feature type="transmembrane region" description="Helical" evidence="1">
    <location>
        <begin position="63"/>
        <end position="84"/>
    </location>
</feature>
<sequence length="230" mass="24418">MGSATRVRRSRCVLGGGVAACTAGGALLGWGARRAVDWLVAHGGVPLPLGGLWRRLAALGEPLGTLSFPVLGLLAGGYVAYHLWAGQLTATVTDDTLTIRRLSAAHSVPRAATTAVYVERADVVVLGAAGEEALRVKGDLPAGGLGAALTAHRWPWCPDGDPHEKSYRRFVPDDPALTPTVNALLKARADARARGLRDTADELRRTVATADLVVHDRKRDQYWRRTTPPG</sequence>
<name>A0A8J3FH15_9ACTN</name>
<dbReference type="Proteomes" id="UP000662200">
    <property type="component" value="Unassembled WGS sequence"/>
</dbReference>
<dbReference type="AlphaFoldDB" id="A0A8J3FH15"/>
<keyword evidence="5" id="KW-1185">Reference proteome</keyword>
<feature type="domain" description="Cysteinyl-tRNA ligase anticodon binding" evidence="2">
    <location>
        <begin position="174"/>
        <end position="224"/>
    </location>
</feature>
<feature type="transmembrane region" description="Helical" evidence="1">
    <location>
        <begin position="12"/>
        <end position="32"/>
    </location>
</feature>
<dbReference type="Pfam" id="PF23494">
    <property type="entry name" value="bPH_10"/>
    <property type="match status" value="1"/>
</dbReference>
<dbReference type="InterPro" id="IPR056411">
    <property type="entry name" value="CysS_C"/>
</dbReference>
<gene>
    <name evidence="4" type="ORF">GCM10010124_10020</name>
</gene>
<feature type="domain" description="YqeB PH" evidence="3">
    <location>
        <begin position="5"/>
        <end position="157"/>
    </location>
</feature>
<reference evidence="4" key="1">
    <citation type="journal article" date="2014" name="Int. J. Syst. Evol. Microbiol.">
        <title>Complete genome sequence of Corynebacterium casei LMG S-19264T (=DSM 44701T), isolated from a smear-ripened cheese.</title>
        <authorList>
            <consortium name="US DOE Joint Genome Institute (JGI-PGF)"/>
            <person name="Walter F."/>
            <person name="Albersmeier A."/>
            <person name="Kalinowski J."/>
            <person name="Ruckert C."/>
        </authorList>
    </citation>
    <scope>NUCLEOTIDE SEQUENCE</scope>
    <source>
        <strain evidence="4">JCM 3091</strain>
    </source>
</reference>
<evidence type="ECO:0000256" key="1">
    <source>
        <dbReference type="SAM" id="Phobius"/>
    </source>
</evidence>
<keyword evidence="1" id="KW-1133">Transmembrane helix</keyword>
<keyword evidence="1" id="KW-0472">Membrane</keyword>
<comment type="caution">
    <text evidence="4">The sequence shown here is derived from an EMBL/GenBank/DDBJ whole genome shotgun (WGS) entry which is preliminary data.</text>
</comment>
<keyword evidence="1" id="KW-0812">Transmembrane</keyword>
<evidence type="ECO:0000313" key="4">
    <source>
        <dbReference type="EMBL" id="GGK19427.1"/>
    </source>
</evidence>
<evidence type="ECO:0000259" key="3">
    <source>
        <dbReference type="Pfam" id="PF23494"/>
    </source>
</evidence>
<reference evidence="4" key="2">
    <citation type="submission" date="2020-09" db="EMBL/GenBank/DDBJ databases">
        <authorList>
            <person name="Sun Q."/>
            <person name="Ohkuma M."/>
        </authorList>
    </citation>
    <scope>NUCLEOTIDE SEQUENCE</scope>
    <source>
        <strain evidence="4">JCM 3091</strain>
    </source>
</reference>
<evidence type="ECO:0000259" key="2">
    <source>
        <dbReference type="Pfam" id="PF23493"/>
    </source>
</evidence>
<proteinExistence type="predicted"/>
<accession>A0A8J3FH15</accession>
<dbReference type="EMBL" id="BMQC01000002">
    <property type="protein sequence ID" value="GGK19427.1"/>
    <property type="molecule type" value="Genomic_DNA"/>
</dbReference>
<protein>
    <submittedName>
        <fullName evidence="4">Uncharacterized protein</fullName>
    </submittedName>
</protein>
<dbReference type="InterPro" id="IPR057798">
    <property type="entry name" value="PH_YqeB"/>
</dbReference>
<evidence type="ECO:0000313" key="5">
    <source>
        <dbReference type="Proteomes" id="UP000662200"/>
    </source>
</evidence>
<dbReference type="RefSeq" id="WP_189112969.1">
    <property type="nucleotide sequence ID" value="NZ_BMQC01000002.1"/>
</dbReference>